<gene>
    <name evidence="7" type="ORF">QTP70_011914</name>
</gene>
<name>A0AAE0Q7V0_9TELE</name>
<feature type="region of interest" description="Disordered" evidence="6">
    <location>
        <begin position="1140"/>
        <end position="1190"/>
    </location>
</feature>
<dbReference type="GO" id="GO:0001725">
    <property type="term" value="C:stress fiber"/>
    <property type="evidence" value="ECO:0007669"/>
    <property type="project" value="TreeGrafter"/>
</dbReference>
<dbReference type="Proteomes" id="UP001274896">
    <property type="component" value="Unassembled WGS sequence"/>
</dbReference>
<comment type="domain">
    <text evidence="5">Xin repeats bind F-actin.</text>
</comment>
<keyword evidence="4 5" id="KW-0009">Actin-binding</keyword>
<evidence type="ECO:0000256" key="3">
    <source>
        <dbReference type="ARBA" id="ARBA00022949"/>
    </source>
</evidence>
<feature type="region of interest" description="Disordered" evidence="6">
    <location>
        <begin position="80"/>
        <end position="107"/>
    </location>
</feature>
<comment type="caution">
    <text evidence="7">The sequence shown here is derived from an EMBL/GenBank/DDBJ whole genome shotgun (WGS) entry which is preliminary data.</text>
</comment>
<dbReference type="GO" id="GO:0005925">
    <property type="term" value="C:focal adhesion"/>
    <property type="evidence" value="ECO:0007669"/>
    <property type="project" value="TreeGrafter"/>
</dbReference>
<dbReference type="InterPro" id="IPR012510">
    <property type="entry name" value="Actin-binding_Xin_repeat"/>
</dbReference>
<keyword evidence="2" id="KW-0677">Repeat</keyword>
<feature type="compositionally biased region" description="Basic residues" evidence="6">
    <location>
        <begin position="84"/>
        <end position="93"/>
    </location>
</feature>
<dbReference type="GO" id="GO:0051015">
    <property type="term" value="F:actin filament binding"/>
    <property type="evidence" value="ECO:0007669"/>
    <property type="project" value="TreeGrafter"/>
</dbReference>
<feature type="region of interest" description="Disordered" evidence="6">
    <location>
        <begin position="1258"/>
        <end position="1279"/>
    </location>
</feature>
<feature type="compositionally biased region" description="Polar residues" evidence="6">
    <location>
        <begin position="1152"/>
        <end position="1167"/>
    </location>
</feature>
<feature type="region of interest" description="Disordered" evidence="6">
    <location>
        <begin position="1554"/>
        <end position="1580"/>
    </location>
</feature>
<comment type="subcellular location">
    <subcellularLocation>
        <location evidence="1">Cell junction</location>
    </subcellularLocation>
</comment>
<keyword evidence="8" id="KW-1185">Reference proteome</keyword>
<dbReference type="EMBL" id="JAUCMX010000020">
    <property type="protein sequence ID" value="KAK3515232.1"/>
    <property type="molecule type" value="Genomic_DNA"/>
</dbReference>
<dbReference type="PANTHER" id="PTHR22591:SF2">
    <property type="entry name" value="XIN ACTIN-BINDING REPEAT-CONTAINING PROTEIN 1"/>
    <property type="match status" value="1"/>
</dbReference>
<evidence type="ECO:0000256" key="1">
    <source>
        <dbReference type="ARBA" id="ARBA00004282"/>
    </source>
</evidence>
<feature type="compositionally biased region" description="Polar residues" evidence="6">
    <location>
        <begin position="1324"/>
        <end position="1339"/>
    </location>
</feature>
<accession>A0AAE0Q7V0</accession>
<dbReference type="PROSITE" id="PS51389">
    <property type="entry name" value="XIN"/>
    <property type="match status" value="1"/>
</dbReference>
<keyword evidence="3" id="KW-0965">Cell junction</keyword>
<evidence type="ECO:0000313" key="7">
    <source>
        <dbReference type="EMBL" id="KAK3515232.1"/>
    </source>
</evidence>
<feature type="region of interest" description="Disordered" evidence="6">
    <location>
        <begin position="1315"/>
        <end position="1355"/>
    </location>
</feature>
<feature type="compositionally biased region" description="Polar residues" evidence="6">
    <location>
        <begin position="94"/>
        <end position="107"/>
    </location>
</feature>
<comment type="similarity">
    <text evidence="5">Belongs to the Xin family.</text>
</comment>
<dbReference type="InterPro" id="IPR030072">
    <property type="entry name" value="XIRP1/XIRP2"/>
</dbReference>
<organism evidence="7 8">
    <name type="scientific">Hemibagrus guttatus</name>
    <dbReference type="NCBI Taxonomy" id="175788"/>
    <lineage>
        <taxon>Eukaryota</taxon>
        <taxon>Metazoa</taxon>
        <taxon>Chordata</taxon>
        <taxon>Craniata</taxon>
        <taxon>Vertebrata</taxon>
        <taxon>Euteleostomi</taxon>
        <taxon>Actinopterygii</taxon>
        <taxon>Neopterygii</taxon>
        <taxon>Teleostei</taxon>
        <taxon>Ostariophysi</taxon>
        <taxon>Siluriformes</taxon>
        <taxon>Bagridae</taxon>
        <taxon>Hemibagrus</taxon>
    </lineage>
</organism>
<proteinExistence type="inferred from homology"/>
<evidence type="ECO:0000256" key="5">
    <source>
        <dbReference type="PROSITE-ProRule" id="PRU00721"/>
    </source>
</evidence>
<feature type="compositionally biased region" description="Basic and acidic residues" evidence="6">
    <location>
        <begin position="130"/>
        <end position="142"/>
    </location>
</feature>
<feature type="compositionally biased region" description="Pro residues" evidence="6">
    <location>
        <begin position="1170"/>
        <end position="1179"/>
    </location>
</feature>
<reference evidence="7" key="1">
    <citation type="submission" date="2023-06" db="EMBL/GenBank/DDBJ databases">
        <title>Male Hemibagrus guttatus genome.</title>
        <authorList>
            <person name="Bian C."/>
        </authorList>
    </citation>
    <scope>NUCLEOTIDE SEQUENCE</scope>
    <source>
        <strain evidence="7">Male_cb2023</strain>
        <tissue evidence="7">Muscle</tissue>
    </source>
</reference>
<evidence type="ECO:0000313" key="8">
    <source>
        <dbReference type="Proteomes" id="UP001274896"/>
    </source>
</evidence>
<feature type="compositionally biased region" description="Basic and acidic residues" evidence="6">
    <location>
        <begin position="1340"/>
        <end position="1355"/>
    </location>
</feature>
<evidence type="ECO:0008006" key="9">
    <source>
        <dbReference type="Google" id="ProtNLM"/>
    </source>
</evidence>
<dbReference type="PANTHER" id="PTHR22591">
    <property type="entry name" value="XIN"/>
    <property type="match status" value="1"/>
</dbReference>
<protein>
    <recommendedName>
        <fullName evidence="9">Xin actin-binding repeat-containing protein 1-like</fullName>
    </recommendedName>
</protein>
<dbReference type="GO" id="GO:0007015">
    <property type="term" value="P:actin filament organization"/>
    <property type="evidence" value="ECO:0007669"/>
    <property type="project" value="TreeGrafter"/>
</dbReference>
<feature type="repeat" description="Xin" evidence="5">
    <location>
        <begin position="616"/>
        <end position="631"/>
    </location>
</feature>
<feature type="compositionally biased region" description="Polar residues" evidence="6">
    <location>
        <begin position="356"/>
        <end position="365"/>
    </location>
</feature>
<feature type="region of interest" description="Disordered" evidence="6">
    <location>
        <begin position="125"/>
        <end position="148"/>
    </location>
</feature>
<evidence type="ECO:0000256" key="4">
    <source>
        <dbReference type="ARBA" id="ARBA00023203"/>
    </source>
</evidence>
<evidence type="ECO:0000256" key="6">
    <source>
        <dbReference type="SAM" id="MobiDB-lite"/>
    </source>
</evidence>
<evidence type="ECO:0000256" key="2">
    <source>
        <dbReference type="ARBA" id="ARBA00022737"/>
    </source>
</evidence>
<feature type="region of interest" description="Disordered" evidence="6">
    <location>
        <begin position="334"/>
        <end position="371"/>
    </location>
</feature>
<sequence length="1703" mass="189476">MHHKSLLGIALHGPNDSSLTKTLQFAAIPITDIEIKERSKAWADGSTSTQLTRSKSMEYLPRQRTISTSALRELFESKVAMKPKSLHKPKNTKKPQGSSGTENAGLNQSSAEDLLVFIETDSINNSNSKKSAEPTKEKEDNLTPKVARAPRVEIRKTFTGVNTERIVTQSGLYTLYFRLYTQITKDKRKSVADFRDSSTLDGREKFPISVKAISELYLSKVAAAEPTGNLLKPVCTCFCSSAPFAEPEVRERENGSKIVLRQQKLKFSSYNVILKVQWHVGLHPNNWYVCKLPTCMLAWVEEKSAQIVIANQDDDIERYILFHLKMADVTPKDIEQSPYSEDDSAQPDPSSPFPQPNSRADSQSPTPKPFPKEVISTLYEQRQKCELRRLLKHTCPELKGLGNMVEEEFADILNSGNATDIAYQGEVQSRRWMFENGTVNPEDSHKQTHLMEKSVQGEHAFEQLLNCFKDEGSIHGNKQQTIHPEIDDTQQKVGESLSQEENFRVNVKAKRKMFEGQFIETSREDLDDVYPGRIVISEDEKGAVQKQKRDFEIYQPETIKRNSDLSIIDIKDIDEDSGEVYLGISRAKEVFEKGFDNENSSPPNENVGIEDETLKTNVKNRTHMFESTPLDRINWQNDAESDAVDKNMNKSLTSLYCFNAIHSHGLLLEASEAGHVRKANYSFTQENGPQIQHEEVVMGSMKSVLLQLLARVNLNPVIAFFKEDDQGNVEIKNIGIPTHQLPFTVNQDKEYRTTNMVQVIEDLLGQETCLGKGVLIQEEATGSVETLVYVLFRHEGTVMDQNYENILEPKEMNLLISINCESPPKMCSPPPFTEGDASISIRHENRISNVKLLQNCIENGDLGYLKSLQKSPSDEDVSVTSRQGEQDVVIAPGNLKIIKAMFVSNPEHDGSSMQSEKHGHNKLKYNMEMAANGAHTLSTDGEFVKCSVDSVDEPGRSLYSQDGQDMCSEKTNISENITPEAVDMVEDEALSNLQAAIMSLQQATLEAKALQQSVCEKQHDVCLAPSESQNLTGVMNEESKESSQNFEAEQQVEERKETLKGSVQAALDSLKKSSFNVTKGDFKAAMIYRNSGKTIKLESAVIQSDDMIVHSEGIKACRPSPLPGQVTVQTQHEGAETRLFQGQPANKPSECSPLTYQTHEQASLQKSKQPPGPKPAIPPKPDHLKTNPSSNTMAIKTATNAGDLNKTKAESNSEEQQCTELTHLKPTQEDAFLKEAHNNGDTDIPVRSQDCVTMNSSEGNVATEEKRESSPMLETSGGGSGFQASLQNFGIKTGQAMPPVKPKRIKMTTDRPVVNPALLEPNCKPSSGEQKEPPQSNVTMREKKGRRESEAERRQRLSVHMDEIMKGNANAAMEIFDKLRKQEELKTILSKVEEIEGEASQEDGDLIKIFDSVPDWVVPQKHLNPENGAMEKEVGRSETVCESEMLSSMQVAFGDLEKASAAIITLKEQTLSRLMEIEETIKKALYSVSTLKSDSDIVGLSGLFKESMMAGQYLPFSGNIRKISIGSSKSPNPQSLSNVRVPQKGVMVEPELQKIEKSKPELSPPEIKPRAGSPSSPSFISIQSTARKNIETPAPPKSQTSITALTCYNIPVEKEKRQVSTLEVQTVPKPETVIGTKTIREKYEETDCFGNKFYSSTTSTVMTTQPDDKTCFRRQIMTNPTTTEVVAYPRINTPSIKGGPAPS</sequence>